<sequence>MLGSTPTEGPIFGMVMATRFPHGSVRSRQRRTCCCFPGQGTSRQRGTALSGSPRRRSIDHGRPQRKARMHGVRHWWSAAGAEAPGSSSGSPSSDPRRAAAGAR</sequence>
<feature type="compositionally biased region" description="Low complexity" evidence="1">
    <location>
        <begin position="77"/>
        <end position="103"/>
    </location>
</feature>
<accession>A0A0A9B1X0</accession>
<organism evidence="2">
    <name type="scientific">Arundo donax</name>
    <name type="common">Giant reed</name>
    <name type="synonym">Donax arundinaceus</name>
    <dbReference type="NCBI Taxonomy" id="35708"/>
    <lineage>
        <taxon>Eukaryota</taxon>
        <taxon>Viridiplantae</taxon>
        <taxon>Streptophyta</taxon>
        <taxon>Embryophyta</taxon>
        <taxon>Tracheophyta</taxon>
        <taxon>Spermatophyta</taxon>
        <taxon>Magnoliopsida</taxon>
        <taxon>Liliopsida</taxon>
        <taxon>Poales</taxon>
        <taxon>Poaceae</taxon>
        <taxon>PACMAD clade</taxon>
        <taxon>Arundinoideae</taxon>
        <taxon>Arundineae</taxon>
        <taxon>Arundo</taxon>
    </lineage>
</organism>
<reference evidence="2" key="1">
    <citation type="submission" date="2014-09" db="EMBL/GenBank/DDBJ databases">
        <authorList>
            <person name="Magalhaes I.L.F."/>
            <person name="Oliveira U."/>
            <person name="Santos F.R."/>
            <person name="Vidigal T.H.D.A."/>
            <person name="Brescovit A.D."/>
            <person name="Santos A.J."/>
        </authorList>
    </citation>
    <scope>NUCLEOTIDE SEQUENCE</scope>
    <source>
        <tissue evidence="2">Shoot tissue taken approximately 20 cm above the soil surface</tissue>
    </source>
</reference>
<proteinExistence type="predicted"/>
<reference evidence="2" key="2">
    <citation type="journal article" date="2015" name="Data Brief">
        <title>Shoot transcriptome of the giant reed, Arundo donax.</title>
        <authorList>
            <person name="Barrero R.A."/>
            <person name="Guerrero F.D."/>
            <person name="Moolhuijzen P."/>
            <person name="Goolsby J.A."/>
            <person name="Tidwell J."/>
            <person name="Bellgard S.E."/>
            <person name="Bellgard M.I."/>
        </authorList>
    </citation>
    <scope>NUCLEOTIDE SEQUENCE</scope>
    <source>
        <tissue evidence="2">Shoot tissue taken approximately 20 cm above the soil surface</tissue>
    </source>
</reference>
<feature type="compositionally biased region" description="Basic residues" evidence="1">
    <location>
        <begin position="63"/>
        <end position="73"/>
    </location>
</feature>
<dbReference type="AlphaFoldDB" id="A0A0A9B1X0"/>
<dbReference type="EMBL" id="GBRH01239901">
    <property type="protein sequence ID" value="JAD57994.1"/>
    <property type="molecule type" value="Transcribed_RNA"/>
</dbReference>
<feature type="compositionally biased region" description="Polar residues" evidence="1">
    <location>
        <begin position="39"/>
        <end position="50"/>
    </location>
</feature>
<feature type="region of interest" description="Disordered" evidence="1">
    <location>
        <begin position="35"/>
        <end position="103"/>
    </location>
</feature>
<name>A0A0A9B1X0_ARUDO</name>
<protein>
    <submittedName>
        <fullName evidence="2">Uncharacterized protein</fullName>
    </submittedName>
</protein>
<evidence type="ECO:0000313" key="2">
    <source>
        <dbReference type="EMBL" id="JAD57994.1"/>
    </source>
</evidence>
<evidence type="ECO:0000256" key="1">
    <source>
        <dbReference type="SAM" id="MobiDB-lite"/>
    </source>
</evidence>